<accession>A0A926S392</accession>
<evidence type="ECO:0000256" key="2">
    <source>
        <dbReference type="ARBA" id="ARBA00022448"/>
    </source>
</evidence>
<dbReference type="GO" id="GO:0016887">
    <property type="term" value="F:ATP hydrolysis activity"/>
    <property type="evidence" value="ECO:0007669"/>
    <property type="project" value="InterPro"/>
</dbReference>
<keyword evidence="3" id="KW-0547">Nucleotide-binding</keyword>
<dbReference type="GO" id="GO:0005524">
    <property type="term" value="F:ATP binding"/>
    <property type="evidence" value="ECO:0007669"/>
    <property type="project" value="UniProtKB-KW"/>
</dbReference>
<comment type="similarity">
    <text evidence="1">Belongs to the ABC transporter superfamily.</text>
</comment>
<evidence type="ECO:0000259" key="5">
    <source>
        <dbReference type="PROSITE" id="PS50893"/>
    </source>
</evidence>
<organism evidence="6 7">
    <name type="scientific">Roseibium aggregatum</name>
    <dbReference type="NCBI Taxonomy" id="187304"/>
    <lineage>
        <taxon>Bacteria</taxon>
        <taxon>Pseudomonadati</taxon>
        <taxon>Pseudomonadota</taxon>
        <taxon>Alphaproteobacteria</taxon>
        <taxon>Hyphomicrobiales</taxon>
        <taxon>Stappiaceae</taxon>
        <taxon>Roseibium</taxon>
    </lineage>
</organism>
<dbReference type="SMART" id="SM00382">
    <property type="entry name" value="AAA"/>
    <property type="match status" value="1"/>
</dbReference>
<evidence type="ECO:0000256" key="1">
    <source>
        <dbReference type="ARBA" id="ARBA00005417"/>
    </source>
</evidence>
<evidence type="ECO:0000313" key="6">
    <source>
        <dbReference type="EMBL" id="MBD1545078.1"/>
    </source>
</evidence>
<dbReference type="RefSeq" id="WP_190289738.1">
    <property type="nucleotide sequence ID" value="NZ_JABFCZ010000002.1"/>
</dbReference>
<dbReference type="PANTHER" id="PTHR43423">
    <property type="entry name" value="ABC TRANSPORTER I FAMILY MEMBER 17"/>
    <property type="match status" value="1"/>
</dbReference>
<dbReference type="AlphaFoldDB" id="A0A926S392"/>
<protein>
    <submittedName>
        <fullName evidence="6">ATP-binding cassette domain-containing protein</fullName>
    </submittedName>
</protein>
<sequence length="254" mass="27906">MHEVVSITAHSEIRLQSAPSPMPLQVRNLTFATDNTEILKGIDLDLATDHLTVLMGPNGAGKSVLLRLLHGLLEPTSGDVRWSGQPLTKAIRKEQALVFQKPVLLRRSVSANLNFALGLRRIPDRAIRLKEALADLGLESLARRPARVLSGGEQQRLALARALILKPKVLMLDEPTANLDPASTLLIEQAISKVRRSGVKVIMITHAPHQARRLAEEVVFIHAGRITEHKPAKAFFDRPESEAARAYLAGEILI</sequence>
<dbReference type="PROSITE" id="PS50893">
    <property type="entry name" value="ABC_TRANSPORTER_2"/>
    <property type="match status" value="1"/>
</dbReference>
<proteinExistence type="inferred from homology"/>
<dbReference type="InterPro" id="IPR003439">
    <property type="entry name" value="ABC_transporter-like_ATP-bd"/>
</dbReference>
<keyword evidence="2" id="KW-0813">Transport</keyword>
<dbReference type="InterPro" id="IPR003593">
    <property type="entry name" value="AAA+_ATPase"/>
</dbReference>
<feature type="domain" description="ABC transporter" evidence="5">
    <location>
        <begin position="24"/>
        <end position="248"/>
    </location>
</feature>
<dbReference type="InterPro" id="IPR027417">
    <property type="entry name" value="P-loop_NTPase"/>
</dbReference>
<evidence type="ECO:0000256" key="3">
    <source>
        <dbReference type="ARBA" id="ARBA00022741"/>
    </source>
</evidence>
<dbReference type="SUPFAM" id="SSF52540">
    <property type="entry name" value="P-loop containing nucleoside triphosphate hydrolases"/>
    <property type="match status" value="1"/>
</dbReference>
<keyword evidence="4 6" id="KW-0067">ATP-binding</keyword>
<evidence type="ECO:0000313" key="7">
    <source>
        <dbReference type="Proteomes" id="UP000598467"/>
    </source>
</evidence>
<dbReference type="InterPro" id="IPR017871">
    <property type="entry name" value="ABC_transporter-like_CS"/>
</dbReference>
<dbReference type="Gene3D" id="3.40.50.300">
    <property type="entry name" value="P-loop containing nucleotide triphosphate hydrolases"/>
    <property type="match status" value="1"/>
</dbReference>
<dbReference type="Pfam" id="PF00005">
    <property type="entry name" value="ABC_tran"/>
    <property type="match status" value="1"/>
</dbReference>
<comment type="caution">
    <text evidence="6">The sequence shown here is derived from an EMBL/GenBank/DDBJ whole genome shotgun (WGS) entry which is preliminary data.</text>
</comment>
<dbReference type="EMBL" id="JABFCZ010000002">
    <property type="protein sequence ID" value="MBD1545078.1"/>
    <property type="molecule type" value="Genomic_DNA"/>
</dbReference>
<evidence type="ECO:0000256" key="4">
    <source>
        <dbReference type="ARBA" id="ARBA00022840"/>
    </source>
</evidence>
<gene>
    <name evidence="6" type="ORF">HK439_02295</name>
</gene>
<dbReference type="Proteomes" id="UP000598467">
    <property type="component" value="Unassembled WGS sequence"/>
</dbReference>
<reference evidence="6" key="1">
    <citation type="submission" date="2020-05" db="EMBL/GenBank/DDBJ databases">
        <title>Identification of trans-AT polyketide cluster in two marine bacteria, producers of a novel glutaramide-containing polyketide sesbanimide D and analogs.</title>
        <authorList>
            <person name="Kacar D."/>
            <person name="Rodriguez P."/>
            <person name="Canedo L."/>
            <person name="Gonzalez E."/>
            <person name="Galan B."/>
            <person name="De La Calle F."/>
            <person name="Garcia J.L."/>
        </authorList>
    </citation>
    <scope>NUCLEOTIDE SEQUENCE</scope>
    <source>
        <strain evidence="6">PHM038</strain>
    </source>
</reference>
<dbReference type="PANTHER" id="PTHR43423:SF1">
    <property type="entry name" value="ABC TRANSPORTER I FAMILY MEMBER 17"/>
    <property type="match status" value="1"/>
</dbReference>
<dbReference type="PROSITE" id="PS00211">
    <property type="entry name" value="ABC_TRANSPORTER_1"/>
    <property type="match status" value="1"/>
</dbReference>
<name>A0A926S392_9HYPH</name>